<evidence type="ECO:0000256" key="1">
    <source>
        <dbReference type="SAM" id="MobiDB-lite"/>
    </source>
</evidence>
<dbReference type="AlphaFoldDB" id="A0A3B7LXN4"/>
<name>A0A3B7LXN4_9GAMM</name>
<evidence type="ECO:0000313" key="3">
    <source>
        <dbReference type="Proteomes" id="UP000263753"/>
    </source>
</evidence>
<organism evidence="2 3">
    <name type="scientific">Acinetobacter chinensis</name>
    <dbReference type="NCBI Taxonomy" id="2004650"/>
    <lineage>
        <taxon>Bacteria</taxon>
        <taxon>Pseudomonadati</taxon>
        <taxon>Pseudomonadota</taxon>
        <taxon>Gammaproteobacteria</taxon>
        <taxon>Moraxellales</taxon>
        <taxon>Moraxellaceae</taxon>
        <taxon>Acinetobacter</taxon>
    </lineage>
</organism>
<dbReference type="Proteomes" id="UP000263753">
    <property type="component" value="Chromosome"/>
</dbReference>
<protein>
    <submittedName>
        <fullName evidence="2">Uncharacterized protein</fullName>
    </submittedName>
</protein>
<gene>
    <name evidence="2" type="ORF">CDG60_11610</name>
</gene>
<dbReference type="RefSeq" id="WP_087512514.1">
    <property type="nucleotide sequence ID" value="NZ_CP032134.1"/>
</dbReference>
<proteinExistence type="predicted"/>
<dbReference type="EMBL" id="CP032134">
    <property type="protein sequence ID" value="AXY57151.1"/>
    <property type="molecule type" value="Genomic_DNA"/>
</dbReference>
<dbReference type="KEGG" id="achi:CDG60_11610"/>
<evidence type="ECO:0000313" key="2">
    <source>
        <dbReference type="EMBL" id="AXY57151.1"/>
    </source>
</evidence>
<feature type="compositionally biased region" description="Polar residues" evidence="1">
    <location>
        <begin position="43"/>
        <end position="65"/>
    </location>
</feature>
<accession>A0A3B7LXN4</accession>
<sequence>MGIALLCLVLIGFSVDSVQHYQAEKITKNKTATQAEHSEKNQPDQNQVTAETTETLQSMVITKSK</sequence>
<reference evidence="3" key="1">
    <citation type="submission" date="2018-09" db="EMBL/GenBank/DDBJ databases">
        <title>The complete genome of Acinetobacter sp. strain WCHAc010005.</title>
        <authorList>
            <person name="Hu Y."/>
            <person name="Long H."/>
            <person name="Feng Y."/>
            <person name="Zong Z."/>
        </authorList>
    </citation>
    <scope>NUCLEOTIDE SEQUENCE [LARGE SCALE GENOMIC DNA]</scope>
    <source>
        <strain evidence="3">WCHAc010005</strain>
    </source>
</reference>
<feature type="region of interest" description="Disordered" evidence="1">
    <location>
        <begin position="30"/>
        <end position="65"/>
    </location>
</feature>